<reference evidence="1 2" key="1">
    <citation type="submission" date="2019-03" db="EMBL/GenBank/DDBJ databases">
        <title>Single cell metagenomics reveals metabolic interactions within the superorganism composed of flagellate Streblomastix strix and complex community of Bacteroidetes bacteria on its surface.</title>
        <authorList>
            <person name="Treitli S.C."/>
            <person name="Kolisko M."/>
            <person name="Husnik F."/>
            <person name="Keeling P."/>
            <person name="Hampl V."/>
        </authorList>
    </citation>
    <scope>NUCLEOTIDE SEQUENCE [LARGE SCALE GENOMIC DNA]</scope>
    <source>
        <strain evidence="1">ST1C</strain>
    </source>
</reference>
<gene>
    <name evidence="1" type="ORF">EZS28_050557</name>
</gene>
<sequence>TFRPLFNPKIYPTSWLSSQIALRNEEVRNKPLGLRPKNNKVSSYEIPFQSYIYNHGSIWSIDGKFGHINTYIFNNLKITIQGVTIQEINKRSSLKDGPSTVAVHYDMILNDTIRVTLINFE</sequence>
<evidence type="ECO:0000313" key="2">
    <source>
        <dbReference type="Proteomes" id="UP000324800"/>
    </source>
</evidence>
<comment type="caution">
    <text evidence="1">The sequence shown here is derived from an EMBL/GenBank/DDBJ whole genome shotgun (WGS) entry which is preliminary data.</text>
</comment>
<name>A0A5J4T659_9EUKA</name>
<dbReference type="EMBL" id="SNRW01037219">
    <property type="protein sequence ID" value="KAA6353916.1"/>
    <property type="molecule type" value="Genomic_DNA"/>
</dbReference>
<evidence type="ECO:0000313" key="1">
    <source>
        <dbReference type="EMBL" id="KAA6353916.1"/>
    </source>
</evidence>
<dbReference type="AlphaFoldDB" id="A0A5J4T659"/>
<dbReference type="Proteomes" id="UP000324800">
    <property type="component" value="Unassembled WGS sequence"/>
</dbReference>
<feature type="non-terminal residue" evidence="1">
    <location>
        <position position="1"/>
    </location>
</feature>
<organism evidence="1 2">
    <name type="scientific">Streblomastix strix</name>
    <dbReference type="NCBI Taxonomy" id="222440"/>
    <lineage>
        <taxon>Eukaryota</taxon>
        <taxon>Metamonada</taxon>
        <taxon>Preaxostyla</taxon>
        <taxon>Oxymonadida</taxon>
        <taxon>Streblomastigidae</taxon>
        <taxon>Streblomastix</taxon>
    </lineage>
</organism>
<proteinExistence type="predicted"/>
<protein>
    <submittedName>
        <fullName evidence="1">Uncharacterized protein</fullName>
    </submittedName>
</protein>
<accession>A0A5J4T659</accession>